<dbReference type="InterPro" id="IPR051678">
    <property type="entry name" value="AGP_Transferase"/>
</dbReference>
<dbReference type="OrthoDB" id="3645574at2759"/>
<organism evidence="1 2">
    <name type="scientific">Byssochlamys spectabilis (strain No. 5 / NBRC 109023)</name>
    <name type="common">Paecilomyces variotii</name>
    <dbReference type="NCBI Taxonomy" id="1356009"/>
    <lineage>
        <taxon>Eukaryota</taxon>
        <taxon>Fungi</taxon>
        <taxon>Dikarya</taxon>
        <taxon>Ascomycota</taxon>
        <taxon>Pezizomycotina</taxon>
        <taxon>Eurotiomycetes</taxon>
        <taxon>Eurotiomycetidae</taxon>
        <taxon>Eurotiales</taxon>
        <taxon>Thermoascaceae</taxon>
        <taxon>Paecilomyces</taxon>
    </lineage>
</organism>
<sequence length="491" mass="57047">MSVERHLLRRTITYSQAKDEEVNIVHQLGYWYKRNDFFEFMRVCRRLIEKTVAHHLTVSPGNCYAADVDEWMNGSFNLCVPVKVKDLGGRNSDEKVSCEAATYSWMQQFCPAVPIPRLHGFALGSAQRFTFVENLSFCHRLVHRFRCCWLSFLGYQVPSNFVRHDSECGNELGPYIIVDYIKEGKMLSTTWKQLKDQQGSLRKNLFRDISKITLAMSRIKLPKIGSFIIDENGYLRLANRPLTLMLHDLENQNIPVDMPRDRTFSTVDSYVNSLLICHDNRLRFQPNAVKSPIDCVSQMTALTLMRTVRPHFFDSQLNDGPFVFSLTDLHASNILVDENWHIKCLIDLEWAASLPIEFMRPPIWLTSKAVDEIDVEEYNAVRKDFVAIFQQEEKHCPPQYKHQRTEVMEKGWELGAFWYSTALRSPTALHAIFYNHIQPPYGEEDAKDNNFYLLISPYWGRDPGSFIRSKLEDKSAYDTKLRELFQGPSAT</sequence>
<name>V5F745_BYSSN</name>
<dbReference type="PANTHER" id="PTHR21310">
    <property type="entry name" value="AMINOGLYCOSIDE PHOSPHOTRANSFERASE-RELATED-RELATED"/>
    <property type="match status" value="1"/>
</dbReference>
<dbReference type="eggNOG" id="ENOG502SII6">
    <property type="taxonomic scope" value="Eukaryota"/>
</dbReference>
<evidence type="ECO:0000313" key="2">
    <source>
        <dbReference type="Proteomes" id="UP000018001"/>
    </source>
</evidence>
<reference evidence="2" key="1">
    <citation type="journal article" date="2014" name="Genome Announc.">
        <title>Draft genome sequence of the formaldehyde-resistant fungus Byssochlamys spectabilis No. 5 (anamorph Paecilomyces variotii No. 5) (NBRC109023).</title>
        <authorList>
            <person name="Oka T."/>
            <person name="Ekino K."/>
            <person name="Fukuda K."/>
            <person name="Nomura Y."/>
        </authorList>
    </citation>
    <scope>NUCLEOTIDE SEQUENCE [LARGE SCALE GENOMIC DNA]</scope>
    <source>
        <strain evidence="2">No. 5 / NBRC 109023</strain>
    </source>
</reference>
<keyword evidence="2" id="KW-1185">Reference proteome</keyword>
<comment type="caution">
    <text evidence="1">The sequence shown here is derived from an EMBL/GenBank/DDBJ whole genome shotgun (WGS) entry which is preliminary data.</text>
</comment>
<dbReference type="InParanoid" id="V5F745"/>
<evidence type="ECO:0008006" key="3">
    <source>
        <dbReference type="Google" id="ProtNLM"/>
    </source>
</evidence>
<protein>
    <recommendedName>
        <fullName evidence="3">Aminoglycoside phosphotransferase domain-containing protein</fullName>
    </recommendedName>
</protein>
<dbReference type="AlphaFoldDB" id="V5F745"/>
<dbReference type="PANTHER" id="PTHR21310:SF37">
    <property type="entry name" value="AMINOGLYCOSIDE PHOSPHOTRANSFERASE DOMAIN-CONTAINING PROTEIN"/>
    <property type="match status" value="1"/>
</dbReference>
<dbReference type="InterPro" id="IPR011009">
    <property type="entry name" value="Kinase-like_dom_sf"/>
</dbReference>
<evidence type="ECO:0000313" key="1">
    <source>
        <dbReference type="EMBL" id="GAD91599.1"/>
    </source>
</evidence>
<dbReference type="HOGENOM" id="CLU_025005_3_1_1"/>
<gene>
    <name evidence="1" type="ORF">PVAR5_0172</name>
</gene>
<dbReference type="Proteomes" id="UP000018001">
    <property type="component" value="Unassembled WGS sequence"/>
</dbReference>
<dbReference type="SUPFAM" id="SSF56112">
    <property type="entry name" value="Protein kinase-like (PK-like)"/>
    <property type="match status" value="1"/>
</dbReference>
<proteinExistence type="predicted"/>
<accession>V5F745</accession>
<dbReference type="EMBL" id="BAUL01000002">
    <property type="protein sequence ID" value="GAD91599.1"/>
    <property type="molecule type" value="Genomic_DNA"/>
</dbReference>